<evidence type="ECO:0000256" key="4">
    <source>
        <dbReference type="ARBA" id="ARBA00022475"/>
    </source>
</evidence>
<protein>
    <submittedName>
        <fullName evidence="11">ABC transporter permease subunit</fullName>
    </submittedName>
</protein>
<evidence type="ECO:0000256" key="8">
    <source>
        <dbReference type="ARBA" id="ARBA00023136"/>
    </source>
</evidence>
<dbReference type="PROSITE" id="PS50928">
    <property type="entry name" value="ABC_TM1"/>
    <property type="match status" value="1"/>
</dbReference>
<organism evidence="11 12">
    <name type="scientific">Aquariibacter albus</name>
    <dbReference type="NCBI Taxonomy" id="2759899"/>
    <lineage>
        <taxon>Bacteria</taxon>
        <taxon>Pseudomonadati</taxon>
        <taxon>Pseudomonadota</taxon>
        <taxon>Betaproteobacteria</taxon>
        <taxon>Burkholderiales</taxon>
        <taxon>Sphaerotilaceae</taxon>
        <taxon>Aquariibacter</taxon>
    </lineage>
</organism>
<name>A0A839HJA3_9BURK</name>
<comment type="similarity">
    <text evidence="2">Belongs to the binding-protein-dependent transport system permease family. CysTW subfamily.</text>
</comment>
<feature type="transmembrane region" description="Helical" evidence="9">
    <location>
        <begin position="86"/>
        <end position="111"/>
    </location>
</feature>
<keyword evidence="5" id="KW-0592">Phosphate transport</keyword>
<proteinExistence type="inferred from homology"/>
<evidence type="ECO:0000259" key="10">
    <source>
        <dbReference type="PROSITE" id="PS50928"/>
    </source>
</evidence>
<comment type="subcellular location">
    <subcellularLocation>
        <location evidence="1 9">Cell membrane</location>
        <topology evidence="1 9">Multi-pass membrane protein</topology>
    </subcellularLocation>
</comment>
<dbReference type="GO" id="GO:0006817">
    <property type="term" value="P:phosphate ion transport"/>
    <property type="evidence" value="ECO:0007669"/>
    <property type="project" value="UniProtKB-KW"/>
</dbReference>
<evidence type="ECO:0000256" key="3">
    <source>
        <dbReference type="ARBA" id="ARBA00022448"/>
    </source>
</evidence>
<keyword evidence="3 9" id="KW-0813">Transport</keyword>
<feature type="transmembrane region" description="Helical" evidence="9">
    <location>
        <begin position="162"/>
        <end position="184"/>
    </location>
</feature>
<dbReference type="AlphaFoldDB" id="A0A839HJA3"/>
<dbReference type="Proteomes" id="UP000586093">
    <property type="component" value="Unassembled WGS sequence"/>
</dbReference>
<keyword evidence="8 9" id="KW-0472">Membrane</keyword>
<evidence type="ECO:0000256" key="7">
    <source>
        <dbReference type="ARBA" id="ARBA00022989"/>
    </source>
</evidence>
<evidence type="ECO:0000256" key="2">
    <source>
        <dbReference type="ARBA" id="ARBA00007069"/>
    </source>
</evidence>
<feature type="transmembrane region" description="Helical" evidence="9">
    <location>
        <begin position="205"/>
        <end position="227"/>
    </location>
</feature>
<dbReference type="PANTHER" id="PTHR30425:SF1">
    <property type="entry name" value="PHOSPHATE TRANSPORT SYSTEM PERMEASE PROTEIN PSTC"/>
    <property type="match status" value="1"/>
</dbReference>
<evidence type="ECO:0000256" key="9">
    <source>
        <dbReference type="RuleBase" id="RU363032"/>
    </source>
</evidence>
<dbReference type="SUPFAM" id="SSF161098">
    <property type="entry name" value="MetI-like"/>
    <property type="match status" value="1"/>
</dbReference>
<keyword evidence="6 9" id="KW-0812">Transmembrane</keyword>
<reference evidence="11 12" key="1">
    <citation type="submission" date="2020-08" db="EMBL/GenBank/DDBJ databases">
        <title>Aquariorum lacteus gen. nov., sp. nov., a new member of the family Comamonadaceae, isolated from freshwater aquarium.</title>
        <authorList>
            <person name="Chun S.-J."/>
        </authorList>
    </citation>
    <scope>NUCLEOTIDE SEQUENCE [LARGE SCALE GENOMIC DNA]</scope>
    <source>
        <strain evidence="11 12">SJAQ100</strain>
    </source>
</reference>
<evidence type="ECO:0000256" key="5">
    <source>
        <dbReference type="ARBA" id="ARBA00022592"/>
    </source>
</evidence>
<dbReference type="InterPro" id="IPR000515">
    <property type="entry name" value="MetI-like"/>
</dbReference>
<dbReference type="CDD" id="cd06261">
    <property type="entry name" value="TM_PBP2"/>
    <property type="match status" value="1"/>
</dbReference>
<evidence type="ECO:0000256" key="6">
    <source>
        <dbReference type="ARBA" id="ARBA00022692"/>
    </source>
</evidence>
<feature type="transmembrane region" description="Helical" evidence="9">
    <location>
        <begin position="274"/>
        <end position="297"/>
    </location>
</feature>
<dbReference type="GO" id="GO:0005886">
    <property type="term" value="C:plasma membrane"/>
    <property type="evidence" value="ECO:0007669"/>
    <property type="project" value="UniProtKB-SubCell"/>
</dbReference>
<dbReference type="InterPro" id="IPR035906">
    <property type="entry name" value="MetI-like_sf"/>
</dbReference>
<evidence type="ECO:0000313" key="11">
    <source>
        <dbReference type="EMBL" id="MBB1161636.1"/>
    </source>
</evidence>
<evidence type="ECO:0000256" key="1">
    <source>
        <dbReference type="ARBA" id="ARBA00004651"/>
    </source>
</evidence>
<gene>
    <name evidence="11" type="ORF">H4F90_06550</name>
</gene>
<feature type="transmembrane region" description="Helical" evidence="9">
    <location>
        <begin position="123"/>
        <end position="142"/>
    </location>
</feature>
<dbReference type="Pfam" id="PF00528">
    <property type="entry name" value="BPD_transp_1"/>
    <property type="match status" value="1"/>
</dbReference>
<keyword evidence="7 9" id="KW-1133">Transmembrane helix</keyword>
<dbReference type="GO" id="GO:0055085">
    <property type="term" value="P:transmembrane transport"/>
    <property type="evidence" value="ECO:0007669"/>
    <property type="project" value="InterPro"/>
</dbReference>
<keyword evidence="4" id="KW-1003">Cell membrane</keyword>
<dbReference type="InterPro" id="IPR051124">
    <property type="entry name" value="Phosphate_Transport_Permease"/>
</dbReference>
<sequence>MPARPPCTTWCGSSSLSRSERGLGRALGALALLSGVLLIGIVAHLLVQAGPVLAGPQAPGLGGLLGLGGGPGGWYPLEGRFDISPMIAASAAAAGGALLLAAPFGLACAIHDQFLAGPRTAQLLRLGIGLLAGIPSVVFGLWGLTVLVPLIGRWQPPGASLLAAMLVLALMIVPTVALLARAALAQVPRSVLQGAAALGLSRRAIVLGVALPAARSGLWAALLLALARALGETLAVLMVAGNVVAWPTGLFDPLRVLTANIALEMAYAEGLHRASLYAAGLLLTALVLLLAGLGLLAGRGLRAGRVQTLPGADAPAALRPLS</sequence>
<dbReference type="EMBL" id="JACIVI010000001">
    <property type="protein sequence ID" value="MBB1161636.1"/>
    <property type="molecule type" value="Genomic_DNA"/>
</dbReference>
<accession>A0A839HJA3</accession>
<comment type="caution">
    <text evidence="11">The sequence shown here is derived from an EMBL/GenBank/DDBJ whole genome shotgun (WGS) entry which is preliminary data.</text>
</comment>
<keyword evidence="12" id="KW-1185">Reference proteome</keyword>
<feature type="transmembrane region" description="Helical" evidence="9">
    <location>
        <begin position="26"/>
        <end position="47"/>
    </location>
</feature>
<feature type="domain" description="ABC transmembrane type-1" evidence="10">
    <location>
        <begin position="87"/>
        <end position="294"/>
    </location>
</feature>
<dbReference type="Gene3D" id="1.10.3720.10">
    <property type="entry name" value="MetI-like"/>
    <property type="match status" value="1"/>
</dbReference>
<evidence type="ECO:0000313" key="12">
    <source>
        <dbReference type="Proteomes" id="UP000586093"/>
    </source>
</evidence>
<dbReference type="PANTHER" id="PTHR30425">
    <property type="entry name" value="PHOSPHATE TRANSPORT SYSTEM PERMEASE PROTEIN PST"/>
    <property type="match status" value="1"/>
</dbReference>